<dbReference type="CDD" id="cd03293">
    <property type="entry name" value="ABC_NrtD_SsuB_transporters"/>
    <property type="match status" value="1"/>
</dbReference>
<dbReference type="GO" id="GO:0016887">
    <property type="term" value="F:ATP hydrolysis activity"/>
    <property type="evidence" value="ECO:0007669"/>
    <property type="project" value="InterPro"/>
</dbReference>
<dbReference type="SUPFAM" id="SSF52540">
    <property type="entry name" value="P-loop containing nucleoside triphosphate hydrolases"/>
    <property type="match status" value="1"/>
</dbReference>
<dbReference type="InterPro" id="IPR017871">
    <property type="entry name" value="ABC_transporter-like_CS"/>
</dbReference>
<dbReference type="PROSITE" id="PS00211">
    <property type="entry name" value="ABC_TRANSPORTER_1"/>
    <property type="match status" value="1"/>
</dbReference>
<accession>A0A085WB10</accession>
<evidence type="ECO:0000256" key="1">
    <source>
        <dbReference type="ARBA" id="ARBA00022448"/>
    </source>
</evidence>
<proteinExistence type="predicted"/>
<protein>
    <submittedName>
        <fullName evidence="5">Putative ABC transporter ATP-binding protein</fullName>
    </submittedName>
</protein>
<organism evidence="5 6">
    <name type="scientific">Hyalangium minutum</name>
    <dbReference type="NCBI Taxonomy" id="394096"/>
    <lineage>
        <taxon>Bacteria</taxon>
        <taxon>Pseudomonadati</taxon>
        <taxon>Myxococcota</taxon>
        <taxon>Myxococcia</taxon>
        <taxon>Myxococcales</taxon>
        <taxon>Cystobacterineae</taxon>
        <taxon>Archangiaceae</taxon>
        <taxon>Hyalangium</taxon>
    </lineage>
</organism>
<dbReference type="Gene3D" id="3.40.50.300">
    <property type="entry name" value="P-loop containing nucleotide triphosphate hydrolases"/>
    <property type="match status" value="1"/>
</dbReference>
<keyword evidence="6" id="KW-1185">Reference proteome</keyword>
<dbReference type="InterPro" id="IPR027417">
    <property type="entry name" value="P-loop_NTPase"/>
</dbReference>
<dbReference type="Proteomes" id="UP000028725">
    <property type="component" value="Unassembled WGS sequence"/>
</dbReference>
<dbReference type="AlphaFoldDB" id="A0A085WB10"/>
<dbReference type="SMART" id="SM00382">
    <property type="entry name" value="AAA"/>
    <property type="match status" value="1"/>
</dbReference>
<comment type="caution">
    <text evidence="5">The sequence shown here is derived from an EMBL/GenBank/DDBJ whole genome shotgun (WGS) entry which is preliminary data.</text>
</comment>
<dbReference type="PANTHER" id="PTHR42788">
    <property type="entry name" value="TAURINE IMPORT ATP-BINDING PROTEIN-RELATED"/>
    <property type="match status" value="1"/>
</dbReference>
<dbReference type="InterPro" id="IPR003439">
    <property type="entry name" value="ABC_transporter-like_ATP-bd"/>
</dbReference>
<dbReference type="GO" id="GO:0005524">
    <property type="term" value="F:ATP binding"/>
    <property type="evidence" value="ECO:0007669"/>
    <property type="project" value="UniProtKB-KW"/>
</dbReference>
<dbReference type="EMBL" id="JMCB01000013">
    <property type="protein sequence ID" value="KFE64873.1"/>
    <property type="molecule type" value="Genomic_DNA"/>
</dbReference>
<feature type="domain" description="ABC transporter" evidence="4">
    <location>
        <begin position="2"/>
        <end position="220"/>
    </location>
</feature>
<keyword evidence="2" id="KW-0547">Nucleotide-binding</keyword>
<evidence type="ECO:0000256" key="3">
    <source>
        <dbReference type="ARBA" id="ARBA00022840"/>
    </source>
</evidence>
<keyword evidence="1" id="KW-0813">Transport</keyword>
<sequence length="250" mass="27592">MLQLDSVSHHYGPLEVLRDVSLTVRQGEFVAIVGPSGCGKTTLLSLVSGVERPTRGRISHQGTLRTVYQQEGLLPWLTVRENIFHGLSHLPTQSERLARIEQWLAHTRLDGFGDHYPHQLSGGMRQRAQLARVLAGNADLLLLDEPFSALDYQTRLSMRHELCNALAVRPSTVVFVTHDLEEAVTLADRVLVLSERPARILSTHTPSLARPRSTSHPEVGQLIEHIIGELKLGGPAPAGPRVPFSQELTS</sequence>
<dbReference type="PROSITE" id="PS50893">
    <property type="entry name" value="ABC_TRANSPORTER_2"/>
    <property type="match status" value="1"/>
</dbReference>
<name>A0A085WB10_9BACT</name>
<evidence type="ECO:0000313" key="6">
    <source>
        <dbReference type="Proteomes" id="UP000028725"/>
    </source>
</evidence>
<dbReference type="STRING" id="394096.DB31_1891"/>
<dbReference type="PANTHER" id="PTHR42788:SF13">
    <property type="entry name" value="ALIPHATIC SULFONATES IMPORT ATP-BINDING PROTEIN SSUB"/>
    <property type="match status" value="1"/>
</dbReference>
<evidence type="ECO:0000256" key="2">
    <source>
        <dbReference type="ARBA" id="ARBA00022741"/>
    </source>
</evidence>
<keyword evidence="3 5" id="KW-0067">ATP-binding</keyword>
<dbReference type="InterPro" id="IPR050166">
    <property type="entry name" value="ABC_transporter_ATP-bind"/>
</dbReference>
<reference evidence="5 6" key="1">
    <citation type="submission" date="2014-04" db="EMBL/GenBank/DDBJ databases">
        <title>Genome assembly of Hyalangium minutum DSM 14724.</title>
        <authorList>
            <person name="Sharma G."/>
            <person name="Subramanian S."/>
        </authorList>
    </citation>
    <scope>NUCLEOTIDE SEQUENCE [LARGE SCALE GENOMIC DNA]</scope>
    <source>
        <strain evidence="5 6">DSM 14724</strain>
    </source>
</reference>
<evidence type="ECO:0000313" key="5">
    <source>
        <dbReference type="EMBL" id="KFE64873.1"/>
    </source>
</evidence>
<dbReference type="InterPro" id="IPR003593">
    <property type="entry name" value="AAA+_ATPase"/>
</dbReference>
<gene>
    <name evidence="5" type="ORF">DB31_1891</name>
</gene>
<evidence type="ECO:0000259" key="4">
    <source>
        <dbReference type="PROSITE" id="PS50893"/>
    </source>
</evidence>
<dbReference type="Pfam" id="PF00005">
    <property type="entry name" value="ABC_tran"/>
    <property type="match status" value="1"/>
</dbReference>